<dbReference type="RefSeq" id="WP_035846310.1">
    <property type="nucleotide sequence ID" value="NZ_BNAB01000012.1"/>
</dbReference>
<evidence type="ECO:0000313" key="1">
    <source>
        <dbReference type="EMBL" id="GHE03294.1"/>
    </source>
</evidence>
<dbReference type="Pfam" id="PF13279">
    <property type="entry name" value="4HBT_2"/>
    <property type="match status" value="1"/>
</dbReference>
<proteinExistence type="predicted"/>
<reference evidence="1" key="3">
    <citation type="submission" date="2023-06" db="EMBL/GenBank/DDBJ databases">
        <authorList>
            <person name="Sun Q."/>
            <person name="Zhou Y."/>
        </authorList>
    </citation>
    <scope>NUCLEOTIDE SEQUENCE</scope>
    <source>
        <strain evidence="1">CGMCC 1.10859</strain>
    </source>
</reference>
<reference evidence="1" key="1">
    <citation type="journal article" date="2014" name="Int. J. Syst. Evol. Microbiol.">
        <title>Complete genome sequence of Corynebacterium casei LMG S-19264T (=DSM 44701T), isolated from a smear-ripened cheese.</title>
        <authorList>
            <consortium name="US DOE Joint Genome Institute (JGI-PGF)"/>
            <person name="Walter F."/>
            <person name="Albersmeier A."/>
            <person name="Kalinowski J."/>
            <person name="Ruckert C."/>
        </authorList>
    </citation>
    <scope>NUCLEOTIDE SEQUENCE</scope>
    <source>
        <strain evidence="1">CGMCC 1.10859</strain>
    </source>
</reference>
<dbReference type="SUPFAM" id="SSF54637">
    <property type="entry name" value="Thioesterase/thiol ester dehydrase-isomerase"/>
    <property type="match status" value="1"/>
</dbReference>
<gene>
    <name evidence="1" type="ORF">GCM10008024_25980</name>
    <name evidence="2" type="ORF">SAMN05444006_11237</name>
</gene>
<name>A0AAN4USV7_9RHOB</name>
<evidence type="ECO:0000313" key="3">
    <source>
        <dbReference type="Proteomes" id="UP000199541"/>
    </source>
</evidence>
<comment type="caution">
    <text evidence="1">The sequence shown here is derived from an EMBL/GenBank/DDBJ whole genome shotgun (WGS) entry which is preliminary data.</text>
</comment>
<dbReference type="EMBL" id="BNAB01000012">
    <property type="protein sequence ID" value="GHE03294.1"/>
    <property type="molecule type" value="Genomic_DNA"/>
</dbReference>
<evidence type="ECO:0000313" key="4">
    <source>
        <dbReference type="Proteomes" id="UP000634647"/>
    </source>
</evidence>
<reference evidence="2 3" key="2">
    <citation type="submission" date="2016-10" db="EMBL/GenBank/DDBJ databases">
        <authorList>
            <person name="Varghese N."/>
            <person name="Submissions S."/>
        </authorList>
    </citation>
    <scope>NUCLEOTIDE SEQUENCE [LARGE SCALE GENOMIC DNA]</scope>
    <source>
        <strain evidence="2 3">DSM 24802</strain>
    </source>
</reference>
<dbReference type="CDD" id="cd00586">
    <property type="entry name" value="4HBT"/>
    <property type="match status" value="1"/>
</dbReference>
<dbReference type="Proteomes" id="UP000199541">
    <property type="component" value="Unassembled WGS sequence"/>
</dbReference>
<organism evidence="1 4">
    <name type="scientific">Allgaiera indica</name>
    <dbReference type="NCBI Taxonomy" id="765699"/>
    <lineage>
        <taxon>Bacteria</taxon>
        <taxon>Pseudomonadati</taxon>
        <taxon>Pseudomonadota</taxon>
        <taxon>Alphaproteobacteria</taxon>
        <taxon>Rhodobacterales</taxon>
        <taxon>Paracoccaceae</taxon>
        <taxon>Allgaiera</taxon>
    </lineage>
</organism>
<dbReference type="Proteomes" id="UP000634647">
    <property type="component" value="Unassembled WGS sequence"/>
</dbReference>
<sequence length="152" mass="17441">MSKDLDCGRPQAPARAYEHEIRVTWGDCDPARIAYTARLPWFALDAINAWWEDHIGAGWYQMEIDHNLGTPFVSMQMDFRAPVTPRHRLICEVWPNRLGETSVGFHVAGRQDGKLCFEGNFVCVFIVADAFRKQKPPKAFRDIVEAHLRPDT</sequence>
<evidence type="ECO:0000313" key="2">
    <source>
        <dbReference type="EMBL" id="SDX22967.1"/>
    </source>
</evidence>
<dbReference type="AlphaFoldDB" id="A0AAN4USV7"/>
<accession>A0AAN4USV7</accession>
<dbReference type="InterPro" id="IPR029069">
    <property type="entry name" value="HotDog_dom_sf"/>
</dbReference>
<keyword evidence="3" id="KW-1185">Reference proteome</keyword>
<dbReference type="EMBL" id="FNOB01000012">
    <property type="protein sequence ID" value="SDX22967.1"/>
    <property type="molecule type" value="Genomic_DNA"/>
</dbReference>
<dbReference type="Gene3D" id="3.10.129.10">
    <property type="entry name" value="Hotdog Thioesterase"/>
    <property type="match status" value="1"/>
</dbReference>
<protein>
    <submittedName>
        <fullName evidence="2">Acyl-CoA thioesterase FadM</fullName>
    </submittedName>
</protein>